<dbReference type="NCBIfam" id="NF037970">
    <property type="entry name" value="vanZ_1"/>
    <property type="match status" value="1"/>
</dbReference>
<evidence type="ECO:0000256" key="1">
    <source>
        <dbReference type="SAM" id="Phobius"/>
    </source>
</evidence>
<name>A0ABS3Q0M2_9FLAO</name>
<comment type="caution">
    <text evidence="3">The sequence shown here is derived from an EMBL/GenBank/DDBJ whole genome shotgun (WGS) entry which is preliminary data.</text>
</comment>
<keyword evidence="4" id="KW-1185">Reference proteome</keyword>
<feature type="transmembrane region" description="Helical" evidence="1">
    <location>
        <begin position="103"/>
        <end position="124"/>
    </location>
</feature>
<dbReference type="Pfam" id="PF04892">
    <property type="entry name" value="VanZ"/>
    <property type="match status" value="1"/>
</dbReference>
<evidence type="ECO:0000313" key="4">
    <source>
        <dbReference type="Proteomes" id="UP000681610"/>
    </source>
</evidence>
<proteinExistence type="predicted"/>
<protein>
    <submittedName>
        <fullName evidence="3">VanZ family protein</fullName>
    </submittedName>
</protein>
<dbReference type="PANTHER" id="PTHR28008:SF1">
    <property type="entry name" value="DOMAIN PROTEIN, PUTATIVE (AFU_ORTHOLOGUE AFUA_3G10980)-RELATED"/>
    <property type="match status" value="1"/>
</dbReference>
<sequence length="125" mass="14484">MLKYKYTILWAVWVIIIVTLCFISPPQVPDAPRIPYLDKIAHFGFYFGYTCLFIAAFYNETKRFHSAKKCFLWAFITAVILGGLIELLQGSLTVNRSGDIMDVFFNTFGTIVALCFMTRFRVLFR</sequence>
<keyword evidence="1" id="KW-0472">Membrane</keyword>
<feature type="transmembrane region" description="Helical" evidence="1">
    <location>
        <begin position="40"/>
        <end position="58"/>
    </location>
</feature>
<feature type="domain" description="VanZ-like" evidence="2">
    <location>
        <begin position="31"/>
        <end position="117"/>
    </location>
</feature>
<keyword evidence="1" id="KW-0812">Transmembrane</keyword>
<feature type="transmembrane region" description="Helical" evidence="1">
    <location>
        <begin position="70"/>
        <end position="91"/>
    </location>
</feature>
<dbReference type="InterPro" id="IPR006976">
    <property type="entry name" value="VanZ-like"/>
</dbReference>
<feature type="transmembrane region" description="Helical" evidence="1">
    <location>
        <begin position="7"/>
        <end position="28"/>
    </location>
</feature>
<dbReference type="EMBL" id="JAGDYP010000010">
    <property type="protein sequence ID" value="MBO1884997.1"/>
    <property type="molecule type" value="Genomic_DNA"/>
</dbReference>
<organism evidence="3 4">
    <name type="scientific">Capnocytophaga bilenii</name>
    <dbReference type="NCBI Taxonomy" id="2819369"/>
    <lineage>
        <taxon>Bacteria</taxon>
        <taxon>Pseudomonadati</taxon>
        <taxon>Bacteroidota</taxon>
        <taxon>Flavobacteriia</taxon>
        <taxon>Flavobacteriales</taxon>
        <taxon>Flavobacteriaceae</taxon>
        <taxon>Capnocytophaga</taxon>
    </lineage>
</organism>
<evidence type="ECO:0000259" key="2">
    <source>
        <dbReference type="Pfam" id="PF04892"/>
    </source>
</evidence>
<dbReference type="Proteomes" id="UP000681610">
    <property type="component" value="Unassembled WGS sequence"/>
</dbReference>
<gene>
    <name evidence="3" type="ORF">J4N46_11385</name>
</gene>
<evidence type="ECO:0000313" key="3">
    <source>
        <dbReference type="EMBL" id="MBO1884997.1"/>
    </source>
</evidence>
<dbReference type="PANTHER" id="PTHR28008">
    <property type="entry name" value="DOMAIN PROTEIN, PUTATIVE (AFU_ORTHOLOGUE AFUA_3G10980)-RELATED"/>
    <property type="match status" value="1"/>
</dbReference>
<dbReference type="RefSeq" id="WP_208059391.1">
    <property type="nucleotide sequence ID" value="NZ_JAGDYP010000010.1"/>
</dbReference>
<keyword evidence="1" id="KW-1133">Transmembrane helix</keyword>
<reference evidence="3 4" key="1">
    <citation type="submission" date="2021-03" db="EMBL/GenBank/DDBJ databases">
        <title>Isolation and description of Capnocytophaga bilenii sp. nov., a novel Capnocytophaga species, isolated from a gingivitis subject.</title>
        <authorList>
            <person name="Antezack A."/>
            <person name="Monnet-Corti V."/>
            <person name="La Scola B."/>
        </authorList>
    </citation>
    <scope>NUCLEOTIDE SEQUENCE [LARGE SCALE GENOMIC DNA]</scope>
    <source>
        <strain evidence="3 4">Marseille-Q4570</strain>
    </source>
</reference>
<accession>A0ABS3Q0M2</accession>